<dbReference type="Proteomes" id="UP000220904">
    <property type="component" value="Unassembled WGS sequence"/>
</dbReference>
<evidence type="ECO:0000313" key="1">
    <source>
        <dbReference type="EMBL" id="PDX85664.1"/>
    </source>
</evidence>
<organism evidence="1 2">
    <name type="scientific">Faecalibacterium prausnitzii</name>
    <dbReference type="NCBI Taxonomy" id="853"/>
    <lineage>
        <taxon>Bacteria</taxon>
        <taxon>Bacillati</taxon>
        <taxon>Bacillota</taxon>
        <taxon>Clostridia</taxon>
        <taxon>Eubacteriales</taxon>
        <taxon>Oscillospiraceae</taxon>
        <taxon>Faecalibacterium</taxon>
    </lineage>
</organism>
<dbReference type="EMBL" id="NOUV01000020">
    <property type="protein sequence ID" value="PDX85664.1"/>
    <property type="molecule type" value="Genomic_DNA"/>
</dbReference>
<protein>
    <submittedName>
        <fullName evidence="1">Uncharacterized protein</fullName>
    </submittedName>
</protein>
<sequence length="62" mass="7507">MKKLVLRVHTQRVLLEGLYHKALMGFKWQTRTKVLHNKLPFFVDSYKVAPIYIRTKKYRIGF</sequence>
<gene>
    <name evidence="1" type="ORF">CHR60_14465</name>
</gene>
<dbReference type="AlphaFoldDB" id="A0A2A7B2Q6"/>
<comment type="caution">
    <text evidence="1">The sequence shown here is derived from an EMBL/GenBank/DDBJ whole genome shotgun (WGS) entry which is preliminary data.</text>
</comment>
<proteinExistence type="predicted"/>
<evidence type="ECO:0000313" key="2">
    <source>
        <dbReference type="Proteomes" id="UP000220904"/>
    </source>
</evidence>
<name>A0A2A7B2Q6_9FIRM</name>
<reference evidence="1 2" key="1">
    <citation type="journal article" date="2017" name="Front. Microbiol.">
        <title>New Insights into the Diversity of the Genus Faecalibacterium.</title>
        <authorList>
            <person name="Benevides L."/>
            <person name="Burman S."/>
            <person name="Martin R."/>
            <person name="Robert V."/>
            <person name="Thomas M."/>
            <person name="Miquel S."/>
            <person name="Chain F."/>
            <person name="Sokol H."/>
            <person name="Bermudez-Humaran L.G."/>
            <person name="Morrison M."/>
            <person name="Langella P."/>
            <person name="Azevedo V.A."/>
            <person name="Chatel J.M."/>
            <person name="Soares S."/>
        </authorList>
    </citation>
    <scope>NUCLEOTIDE SEQUENCE [LARGE SCALE GENOMIC DNA]</scope>
    <source>
        <strain evidence="1 2">AHMP21</strain>
    </source>
</reference>
<accession>A0A2A7B2Q6</accession>